<dbReference type="AlphaFoldDB" id="A0A239PPU8"/>
<evidence type="ECO:0000259" key="2">
    <source>
        <dbReference type="Pfam" id="PF07811"/>
    </source>
</evidence>
<organism evidence="3 4">
    <name type="scientific">Amphiplicatus metriothermophilus</name>
    <dbReference type="NCBI Taxonomy" id="1519374"/>
    <lineage>
        <taxon>Bacteria</taxon>
        <taxon>Pseudomonadati</taxon>
        <taxon>Pseudomonadota</taxon>
        <taxon>Alphaproteobacteria</taxon>
        <taxon>Parvularculales</taxon>
        <taxon>Parvularculaceae</taxon>
        <taxon>Amphiplicatus</taxon>
    </lineage>
</organism>
<evidence type="ECO:0000313" key="3">
    <source>
        <dbReference type="EMBL" id="SNT71952.1"/>
    </source>
</evidence>
<proteinExistence type="predicted"/>
<dbReference type="InterPro" id="IPR012495">
    <property type="entry name" value="TadE-like_dom"/>
</dbReference>
<keyword evidence="1" id="KW-1133">Transmembrane helix</keyword>
<keyword evidence="4" id="KW-1185">Reference proteome</keyword>
<dbReference type="EMBL" id="FZQA01000002">
    <property type="protein sequence ID" value="SNT71952.1"/>
    <property type="molecule type" value="Genomic_DNA"/>
</dbReference>
<protein>
    <submittedName>
        <fullName evidence="3">Flp pilus assembly protein TadG</fullName>
    </submittedName>
</protein>
<accession>A0A239PPU8</accession>
<feature type="transmembrane region" description="Helical" evidence="1">
    <location>
        <begin position="27"/>
        <end position="48"/>
    </location>
</feature>
<evidence type="ECO:0000256" key="1">
    <source>
        <dbReference type="SAM" id="Phobius"/>
    </source>
</evidence>
<keyword evidence="1" id="KW-0812">Transmembrane</keyword>
<sequence length="201" mass="21978">MRALPDRRYGRCAGISRVLRFCREAKGMAATEFALILPILVLIFFGMLEASDAMLANRRATNAGNALADLVSQAKVVTPSELQEIFTGVTRMLQPPDGSSVSMTVVSVSLDPDDNSRMLVEWSRNNAGETPYAAGSEYDRIDDVTVLQSGVSLVVSELIYDYNSGLTSRVLGSPLTISRIASRWPRRSVRVKLCPDANPYC</sequence>
<keyword evidence="1" id="KW-0472">Membrane</keyword>
<feature type="domain" description="TadE-like" evidence="2">
    <location>
        <begin position="27"/>
        <end position="65"/>
    </location>
</feature>
<evidence type="ECO:0000313" key="4">
    <source>
        <dbReference type="Proteomes" id="UP000198346"/>
    </source>
</evidence>
<dbReference type="Pfam" id="PF07811">
    <property type="entry name" value="TadE"/>
    <property type="match status" value="1"/>
</dbReference>
<dbReference type="Proteomes" id="UP000198346">
    <property type="component" value="Unassembled WGS sequence"/>
</dbReference>
<name>A0A239PPU8_9PROT</name>
<reference evidence="3 4" key="1">
    <citation type="submission" date="2017-07" db="EMBL/GenBank/DDBJ databases">
        <authorList>
            <person name="Sun Z.S."/>
            <person name="Albrecht U."/>
            <person name="Echele G."/>
            <person name="Lee C.C."/>
        </authorList>
    </citation>
    <scope>NUCLEOTIDE SEQUENCE [LARGE SCALE GENOMIC DNA]</scope>
    <source>
        <strain evidence="3 4">CGMCC 1.12710</strain>
    </source>
</reference>
<gene>
    <name evidence="3" type="ORF">SAMN06297382_0974</name>
</gene>